<proteinExistence type="predicted"/>
<gene>
    <name evidence="2" type="ORF">Tco_0626252</name>
</gene>
<organism evidence="2 3">
    <name type="scientific">Tanacetum coccineum</name>
    <dbReference type="NCBI Taxonomy" id="301880"/>
    <lineage>
        <taxon>Eukaryota</taxon>
        <taxon>Viridiplantae</taxon>
        <taxon>Streptophyta</taxon>
        <taxon>Embryophyta</taxon>
        <taxon>Tracheophyta</taxon>
        <taxon>Spermatophyta</taxon>
        <taxon>Magnoliopsida</taxon>
        <taxon>eudicotyledons</taxon>
        <taxon>Gunneridae</taxon>
        <taxon>Pentapetalae</taxon>
        <taxon>asterids</taxon>
        <taxon>campanulids</taxon>
        <taxon>Asterales</taxon>
        <taxon>Asteraceae</taxon>
        <taxon>Asteroideae</taxon>
        <taxon>Anthemideae</taxon>
        <taxon>Anthemidinae</taxon>
        <taxon>Tanacetum</taxon>
    </lineage>
</organism>
<name>A0ABQ4WJ29_9ASTR</name>
<reference evidence="2" key="2">
    <citation type="submission" date="2022-01" db="EMBL/GenBank/DDBJ databases">
        <authorList>
            <person name="Yamashiro T."/>
            <person name="Shiraishi A."/>
            <person name="Satake H."/>
            <person name="Nakayama K."/>
        </authorList>
    </citation>
    <scope>NUCLEOTIDE SEQUENCE</scope>
</reference>
<keyword evidence="3" id="KW-1185">Reference proteome</keyword>
<evidence type="ECO:0000313" key="2">
    <source>
        <dbReference type="EMBL" id="GJS52890.1"/>
    </source>
</evidence>
<sequence>MLGNMARYALTMAITESSESDTLIQDQMVKPYDSAFSSPYTPTWSLQHAVPRQQEFSGKLRKKHYPSRDRTLNI</sequence>
<dbReference type="Proteomes" id="UP001151760">
    <property type="component" value="Unassembled WGS sequence"/>
</dbReference>
<accession>A0ABQ4WJ29</accession>
<reference evidence="2" key="1">
    <citation type="journal article" date="2022" name="Int. J. Mol. Sci.">
        <title>Draft Genome of Tanacetum Coccineum: Genomic Comparison of Closely Related Tanacetum-Family Plants.</title>
        <authorList>
            <person name="Yamashiro T."/>
            <person name="Shiraishi A."/>
            <person name="Nakayama K."/>
            <person name="Satake H."/>
        </authorList>
    </citation>
    <scope>NUCLEOTIDE SEQUENCE</scope>
</reference>
<protein>
    <submittedName>
        <fullName evidence="2">Uncharacterized protein</fullName>
    </submittedName>
</protein>
<dbReference type="EMBL" id="BQNB010008688">
    <property type="protein sequence ID" value="GJS52890.1"/>
    <property type="molecule type" value="Genomic_DNA"/>
</dbReference>
<evidence type="ECO:0000256" key="1">
    <source>
        <dbReference type="SAM" id="MobiDB-lite"/>
    </source>
</evidence>
<feature type="region of interest" description="Disordered" evidence="1">
    <location>
        <begin position="55"/>
        <end position="74"/>
    </location>
</feature>
<comment type="caution">
    <text evidence="2">The sequence shown here is derived from an EMBL/GenBank/DDBJ whole genome shotgun (WGS) entry which is preliminary data.</text>
</comment>
<evidence type="ECO:0000313" key="3">
    <source>
        <dbReference type="Proteomes" id="UP001151760"/>
    </source>
</evidence>